<protein>
    <submittedName>
        <fullName evidence="1">Uncharacterized protein</fullName>
    </submittedName>
</protein>
<evidence type="ECO:0000313" key="1">
    <source>
        <dbReference type="EMBL" id="KID49915.1"/>
    </source>
</evidence>
<organism evidence="1 2">
    <name type="scientific">Fusobacterium necrophorum subsp. funduliforme B35</name>
    <dbReference type="NCBI Taxonomy" id="1226633"/>
    <lineage>
        <taxon>Bacteria</taxon>
        <taxon>Fusobacteriati</taxon>
        <taxon>Fusobacteriota</taxon>
        <taxon>Fusobacteriia</taxon>
        <taxon>Fusobacteriales</taxon>
        <taxon>Fusobacteriaceae</taxon>
        <taxon>Fusobacterium</taxon>
    </lineage>
</organism>
<dbReference type="RefSeq" id="WP_039121182.1">
    <property type="nucleotide sequence ID" value="NZ_AOJP01000011.1"/>
</dbReference>
<sequence>MEKEAYKLIEKIGKFLQEHDTVRLQKLLKKVKENTPEFLPEILKYQEQTFSQKLADVTEALYVPGMLFGPLGRKAELDEKKQKLLEEKLLLCLELKNRITKTDISRAEREFFKIIYDILY</sequence>
<proteinExistence type="predicted"/>
<comment type="caution">
    <text evidence="1">The sequence shown here is derived from an EMBL/GenBank/DDBJ whole genome shotgun (WGS) entry which is preliminary data.</text>
</comment>
<name>A0A017H3W1_9FUSO</name>
<reference evidence="1 2" key="1">
    <citation type="submission" date="2013-08" db="EMBL/GenBank/DDBJ databases">
        <title>An opportunistic ruminal bacterium that causes liver abscesses in cattle.</title>
        <authorList>
            <person name="Benahmed F.H."/>
            <person name="Rasmussen M."/>
            <person name="Harbottle H."/>
            <person name="Soppet D."/>
            <person name="Nagaraja T.G."/>
            <person name="Davidson M."/>
        </authorList>
    </citation>
    <scope>NUCLEOTIDE SEQUENCE [LARGE SCALE GENOMIC DNA]</scope>
    <source>
        <strain evidence="1 2">B35</strain>
    </source>
</reference>
<dbReference type="EMBL" id="AUZI01000010">
    <property type="protein sequence ID" value="KID49915.1"/>
    <property type="molecule type" value="Genomic_DNA"/>
</dbReference>
<gene>
    <name evidence="1" type="ORF">C095_01980</name>
</gene>
<accession>A0A017H3W1</accession>
<dbReference type="Proteomes" id="UP000031184">
    <property type="component" value="Unassembled WGS sequence"/>
</dbReference>
<dbReference type="AlphaFoldDB" id="A0A017H3W1"/>
<dbReference type="PATRIC" id="fig|1226633.4.peg.390"/>
<evidence type="ECO:0000313" key="2">
    <source>
        <dbReference type="Proteomes" id="UP000031184"/>
    </source>
</evidence>